<organism evidence="5 6">
    <name type="scientific">Toxoplasma gondii p89</name>
    <dbReference type="NCBI Taxonomy" id="943119"/>
    <lineage>
        <taxon>Eukaryota</taxon>
        <taxon>Sar</taxon>
        <taxon>Alveolata</taxon>
        <taxon>Apicomplexa</taxon>
        <taxon>Conoidasida</taxon>
        <taxon>Coccidia</taxon>
        <taxon>Eucoccidiorida</taxon>
        <taxon>Eimeriorina</taxon>
        <taxon>Sarcocystidae</taxon>
        <taxon>Toxoplasma</taxon>
    </lineage>
</organism>
<name>A0A086JAQ1_TOXGO</name>
<feature type="region of interest" description="Disordered" evidence="4">
    <location>
        <begin position="224"/>
        <end position="341"/>
    </location>
</feature>
<feature type="compositionally biased region" description="Acidic residues" evidence="4">
    <location>
        <begin position="382"/>
        <end position="392"/>
    </location>
</feature>
<feature type="compositionally biased region" description="Polar residues" evidence="4">
    <location>
        <begin position="2156"/>
        <end position="2166"/>
    </location>
</feature>
<feature type="compositionally biased region" description="Low complexity" evidence="4">
    <location>
        <begin position="865"/>
        <end position="902"/>
    </location>
</feature>
<evidence type="ECO:0000256" key="2">
    <source>
        <dbReference type="ARBA" id="ARBA00022737"/>
    </source>
</evidence>
<dbReference type="GO" id="GO:0080008">
    <property type="term" value="C:Cul4-RING E3 ubiquitin ligase complex"/>
    <property type="evidence" value="ECO:0007669"/>
    <property type="project" value="TreeGrafter"/>
</dbReference>
<keyword evidence="2" id="KW-0677">Repeat</keyword>
<feature type="compositionally biased region" description="Basic and acidic residues" evidence="4">
    <location>
        <begin position="1100"/>
        <end position="1109"/>
    </location>
</feature>
<feature type="compositionally biased region" description="Basic and acidic residues" evidence="4">
    <location>
        <begin position="1743"/>
        <end position="1771"/>
    </location>
</feature>
<feature type="compositionally biased region" description="Polar residues" evidence="4">
    <location>
        <begin position="1701"/>
        <end position="1718"/>
    </location>
</feature>
<feature type="compositionally biased region" description="Low complexity" evidence="4">
    <location>
        <begin position="435"/>
        <end position="445"/>
    </location>
</feature>
<keyword evidence="1 3" id="KW-0853">WD repeat</keyword>
<feature type="compositionally biased region" description="Low complexity" evidence="4">
    <location>
        <begin position="756"/>
        <end position="766"/>
    </location>
</feature>
<dbReference type="GO" id="GO:0045717">
    <property type="term" value="P:negative regulation of fatty acid biosynthetic process"/>
    <property type="evidence" value="ECO:0007669"/>
    <property type="project" value="TreeGrafter"/>
</dbReference>
<accession>A0A086JAQ1</accession>
<feature type="compositionally biased region" description="Basic and acidic residues" evidence="4">
    <location>
        <begin position="1581"/>
        <end position="1604"/>
    </location>
</feature>
<feature type="compositionally biased region" description="Low complexity" evidence="4">
    <location>
        <begin position="798"/>
        <end position="829"/>
    </location>
</feature>
<evidence type="ECO:0000256" key="4">
    <source>
        <dbReference type="SAM" id="MobiDB-lite"/>
    </source>
</evidence>
<feature type="compositionally biased region" description="Basic and acidic residues" evidence="4">
    <location>
        <begin position="1219"/>
        <end position="1231"/>
    </location>
</feature>
<feature type="region of interest" description="Disordered" evidence="4">
    <location>
        <begin position="755"/>
        <end position="1116"/>
    </location>
</feature>
<reference evidence="5 6" key="1">
    <citation type="submission" date="2014-03" db="EMBL/GenBank/DDBJ databases">
        <authorList>
            <person name="Sibley D."/>
            <person name="Venepally P."/>
            <person name="Karamycheva S."/>
            <person name="Hadjithomas M."/>
            <person name="Khan A."/>
            <person name="Brunk B."/>
            <person name="Roos D."/>
            <person name="Caler E."/>
            <person name="Lorenzi H."/>
        </authorList>
    </citation>
    <scope>NUCLEOTIDE SEQUENCE [LARGE SCALE GENOMIC DNA]</scope>
    <source>
        <strain evidence="6">p89</strain>
    </source>
</reference>
<dbReference type="InterPro" id="IPR045151">
    <property type="entry name" value="DCAF8"/>
</dbReference>
<dbReference type="SMART" id="SM00320">
    <property type="entry name" value="WD40"/>
    <property type="match status" value="4"/>
</dbReference>
<feature type="compositionally biased region" description="Low complexity" evidence="4">
    <location>
        <begin position="454"/>
        <end position="467"/>
    </location>
</feature>
<feature type="compositionally biased region" description="Polar residues" evidence="4">
    <location>
        <begin position="1780"/>
        <end position="1796"/>
    </location>
</feature>
<dbReference type="Proteomes" id="UP000028828">
    <property type="component" value="Unassembled WGS sequence"/>
</dbReference>
<feature type="region of interest" description="Disordered" evidence="4">
    <location>
        <begin position="2076"/>
        <end position="2326"/>
    </location>
</feature>
<feature type="region of interest" description="Disordered" evidence="4">
    <location>
        <begin position="372"/>
        <end position="467"/>
    </location>
</feature>
<protein>
    <submittedName>
        <fullName evidence="5">WD domain, G-beta repeat-containing protein</fullName>
    </submittedName>
</protein>
<feature type="compositionally biased region" description="Basic and acidic residues" evidence="4">
    <location>
        <begin position="1368"/>
        <end position="1391"/>
    </location>
</feature>
<sequence>MVLDTSPLSSSPEASPCFSPVLWELPPSDPCRWLRPLSLSERVHAIASSVSSPSSSSRQEHDVLPSSLLPLFVSQSSVSSRRERNKDQRTSQSRIFSSSSLFPCGLPAFSPSASSSFPSASSLYSSSSHSSASSSLSSSSVCSSFPCAFSASPASLSPSVSPLRAAAPDASEGMWAFEKLKREEDSASVNADEARLFARVTDPTVFRPFSRTNLLLTLQSARRGAILPPPSHPLQFLNESRGRPRDIDGGKDDRETRREIAMLRRDAGDAQRSPTNRRHTGDELSLRTQEGLAGQSGKWQQRRKQEGGRRADFQDPKEERRDGEVENQQAGWQVKIGELRDPQEQLLEDELGRGGSEGGACVVMTSIKKDERTEMTVGNSMQDDDSECESGDAESTARQRSLVPCHERVLTNPQGKPVESPNFPPCVHEPNTDPAGAAASEGSASLLHSDKVDPPVSRRSASVPPLSSSAAFTSQRYNVFVPPAFAPPPLFCSSSPYMEGLGSRGVRTGRAGGGWGRPRGAVGGLYQAGVDRFFRQQILHDDAFGRSFRARGHYGCVNAISFSTDGTILGSGGDDKRVLLWHVGEPRNLPFQEIQTKHQENIFGVVFDSSDQYVLTCGNDGLVTRVFMENPSDVVVRNDVDALRREASLPREVRLRLLRTMDAGASFQASFLFSQHQQAIVAMEAGTVETFDFRERDRLGRVVTRAGASVLSVCVHPVQQFLFAYCCCQKAALVDLRTNEAVCVLKDVLHYERHPSVPGGLPPSVSRLGARGRQSAAQDGRLQIASRTERGHERRFLSSSPSASSSANSSSSTSSSSNWSSSSSGTSSSERGRRRTRRSSPPARGYPRRRRSRNVASPSSPPSSPSLSASSLSSSSPTPSPSSSSASSSSVSSSSSSSSSSSPSPPRSVRSSHRTRKSSGSDAAGDETKKQQANSDGWSSDGEIRADNSSAQTPHAVPVKPSFLPSASDRGTRGARCRGALSEAVQEVSRLPPRAADSRRKEGECRSVRPEFERSSKQERRECDSGASVSLGGEQDQRHDDAFQSTLPLPAVASTSGPSTSCFVSPVLLSESYKPDSDGGNEGSPPSPWSSSSFLSQEEENQRERREHLQSVTPTFISPLEDEAYVECEADADFSGDDFVCTTRGLSSKKTIRCERDESSVESVAEEAPEQTQTTLEGEAVAVASVEEEAQGFSPSQEGRRTALRPALTRFEYKRKHSRCEGEAGVERAEVPEGNVETRKRRKKKAEISPVVDCGQEEEDRSRSASLGMHSKNNVSGEPEDVAEVKGIGRAGDRMPFVGTDMEDEETIEQAAASARRSRLAARKGRRPLMEVTTKNEERPECTSTRGLADGPACGGDQAQGEMPTDLSNEKSEENQDAEKASDHCGDREAGGVEAALLPEVGRPESCASFRSRESNKGAQEVATKPFVAVVLPQSSTKTEDGERALSNKLEVTASGPVSEEGARSKGYVSDPDELAGAVPIFDVGSENGTRERAAATWRRRPASFPNGGETQGETESHGDTGHSAGGSGSESRRTRSRRRRETAGEMTEEERSSEFKNERPKVPREERRSRGQGTDFGSSEVEKGEPKTSREVRCRQERHRVDDCEGIPPKQSAPRLPATSRHREDRTKFSSVSEAKRQFHDMGESVAPGSRQIPPSENQNLSENETSSRSLLSAASSQVASRRRSASSSSSPRRSECSGFLSTPNTRRSPHSCLSRSPESEALVSSSERHDRVGAGQQTDVGDARGDPRDLCEERKTLDIHGRRTHRVEEGECEDSSDADTQCQGSSRASSQRSIDQLAAVSSGRETGQGEAAESDAASPQASSEALSDLDQSEVHRRRMRLRRRLLRLLQRRARETEALGDSFAGGRRRQMRGEGLKAKRADARLLRGSHRVHFSWSGKLMLLILTRKPPLVYATGGQFPLFELRSDGWWNLVTLKSGCFLFDDRHIAIGSEDKRVHVWRLPDVIDFEAHAVHRRTTILYSAYTLSGHLSIVNCCASTPPIGIGRASPVLATCGIERMIRLWTLGKQSDGISDDCLFYPPDDKYVTPESLENMDVISHFNRLAVLHRRRFGLGMDTDDSDEDEENVSEPSPLLGDSGDDDGEGQEDGEDDDAGQGSWHLSLRSSRRGADEQSGGDDGESVTPAESDHDVAVSGAQPSDSDTPQPSRHADSSPARQSRTRRLAADTDAQGEEVDTASGHANEEVYSSDDHRGRHRGGSSHTDSPADSDEHRRTRVERTEARRRRHELDACDVYRGSAGESFGADETTRGILGQRQSVSERWRRAAGSEGSRATPEHGGRSRRIRRRRSHGARNNEEQSSDSEPLGICIRYTVPRSNDFLV</sequence>
<dbReference type="EMBL" id="AEYI02002200">
    <property type="protein sequence ID" value="KFG29219.1"/>
    <property type="molecule type" value="Genomic_DNA"/>
</dbReference>
<dbReference type="PANTHER" id="PTHR15574:SF43">
    <property type="entry name" value="DDB1- AND CUL4-ASSOCIATED FACTOR 5"/>
    <property type="match status" value="1"/>
</dbReference>
<dbReference type="SUPFAM" id="SSF50978">
    <property type="entry name" value="WD40 repeat-like"/>
    <property type="match status" value="2"/>
</dbReference>
<dbReference type="OrthoDB" id="4869960at2759"/>
<dbReference type="InterPro" id="IPR036322">
    <property type="entry name" value="WD40_repeat_dom_sf"/>
</dbReference>
<dbReference type="GO" id="GO:0005737">
    <property type="term" value="C:cytoplasm"/>
    <property type="evidence" value="ECO:0007669"/>
    <property type="project" value="TreeGrafter"/>
</dbReference>
<evidence type="ECO:0000313" key="5">
    <source>
        <dbReference type="EMBL" id="KFG29219.1"/>
    </source>
</evidence>
<feature type="region of interest" description="Disordered" evidence="4">
    <location>
        <begin position="1155"/>
        <end position="1175"/>
    </location>
</feature>
<dbReference type="Gene3D" id="2.130.10.10">
    <property type="entry name" value="YVTN repeat-like/Quinoprotein amine dehydrogenase"/>
    <property type="match status" value="2"/>
</dbReference>
<feature type="compositionally biased region" description="Acidic residues" evidence="4">
    <location>
        <begin position="2077"/>
        <end position="2088"/>
    </location>
</feature>
<feature type="compositionally biased region" description="Polar residues" evidence="4">
    <location>
        <begin position="1043"/>
        <end position="1063"/>
    </location>
</feature>
<feature type="compositionally biased region" description="Low complexity" evidence="4">
    <location>
        <begin position="1668"/>
        <end position="1693"/>
    </location>
</feature>
<feature type="compositionally biased region" description="Basic and acidic residues" evidence="4">
    <location>
        <begin position="1550"/>
        <end position="1570"/>
    </location>
</feature>
<feature type="compositionally biased region" description="Polar residues" evidence="4">
    <location>
        <begin position="1654"/>
        <end position="1666"/>
    </location>
</feature>
<evidence type="ECO:0000313" key="6">
    <source>
        <dbReference type="Proteomes" id="UP000028828"/>
    </source>
</evidence>
<dbReference type="PROSITE" id="PS50294">
    <property type="entry name" value="WD_REPEATS_REGION"/>
    <property type="match status" value="1"/>
</dbReference>
<feature type="compositionally biased region" description="Basic and acidic residues" evidence="4">
    <location>
        <begin position="303"/>
        <end position="324"/>
    </location>
</feature>
<dbReference type="VEuPathDB" id="ToxoDB:TGP89_209520"/>
<feature type="compositionally biased region" description="Basic and acidic residues" evidence="4">
    <location>
        <begin position="996"/>
        <end position="1024"/>
    </location>
</feature>
<feature type="compositionally biased region" description="Basic and acidic residues" evidence="4">
    <location>
        <begin position="2228"/>
        <end position="2240"/>
    </location>
</feature>
<dbReference type="PANTHER" id="PTHR15574">
    <property type="entry name" value="WD REPEAT DOMAIN-CONTAINING FAMILY"/>
    <property type="match status" value="1"/>
</dbReference>
<feature type="region of interest" description="Disordered" evidence="4">
    <location>
        <begin position="1219"/>
        <end position="1835"/>
    </location>
</feature>
<feature type="compositionally biased region" description="Basic and acidic residues" evidence="4">
    <location>
        <begin position="240"/>
        <end position="269"/>
    </location>
</feature>
<feature type="compositionally biased region" description="Basic residues" evidence="4">
    <location>
        <begin position="1316"/>
        <end position="1327"/>
    </location>
</feature>
<proteinExistence type="predicted"/>
<feature type="repeat" description="WD" evidence="3">
    <location>
        <begin position="550"/>
        <end position="583"/>
    </location>
</feature>
<feature type="compositionally biased region" description="Basic and acidic residues" evidence="4">
    <location>
        <begin position="787"/>
        <end position="796"/>
    </location>
</feature>
<dbReference type="Pfam" id="PF00400">
    <property type="entry name" value="WD40"/>
    <property type="match status" value="1"/>
</dbReference>
<feature type="compositionally biased region" description="Basic residues" evidence="4">
    <location>
        <begin position="2300"/>
        <end position="2311"/>
    </location>
</feature>
<evidence type="ECO:0000256" key="3">
    <source>
        <dbReference type="PROSITE-ProRule" id="PRU00221"/>
    </source>
</evidence>
<feature type="compositionally biased region" description="Basic and acidic residues" evidence="4">
    <location>
        <begin position="1622"/>
        <end position="1644"/>
    </location>
</feature>
<dbReference type="InterPro" id="IPR015943">
    <property type="entry name" value="WD40/YVTN_repeat-like_dom_sf"/>
</dbReference>
<comment type="caution">
    <text evidence="5">The sequence shown here is derived from an EMBL/GenBank/DDBJ whole genome shotgun (WGS) entry which is preliminary data.</text>
</comment>
<dbReference type="InterPro" id="IPR001680">
    <property type="entry name" value="WD40_rpt"/>
</dbReference>
<evidence type="ECO:0000256" key="1">
    <source>
        <dbReference type="ARBA" id="ARBA00022574"/>
    </source>
</evidence>
<dbReference type="PROSITE" id="PS50082">
    <property type="entry name" value="WD_REPEATS_2"/>
    <property type="match status" value="1"/>
</dbReference>
<feature type="compositionally biased region" description="Acidic residues" evidence="4">
    <location>
        <begin position="2098"/>
        <end position="2114"/>
    </location>
</feature>
<gene>
    <name evidence="5" type="ORF">TGP89_209520</name>
</gene>